<keyword evidence="4" id="KW-1185">Reference proteome</keyword>
<keyword evidence="1" id="KW-0175">Coiled coil</keyword>
<feature type="coiled-coil region" evidence="1">
    <location>
        <begin position="650"/>
        <end position="729"/>
    </location>
</feature>
<dbReference type="AlphaFoldDB" id="A0AAE0CD62"/>
<feature type="region of interest" description="Disordered" evidence="2">
    <location>
        <begin position="379"/>
        <end position="466"/>
    </location>
</feature>
<evidence type="ECO:0000313" key="4">
    <source>
        <dbReference type="Proteomes" id="UP001190700"/>
    </source>
</evidence>
<sequence>MGDLRDPPELRFGVSRDFVHAQVLEVEHRELAEYLNALISENGALRKRNASLLQENAALKLAQKDGRKSVDEHLPVVDGHEADAWGPRSAAQRDPSSSVPSLPGDKENLRPAEVGGLAEPRGQVHSDDGKPACCTRTKRPALIGLPSNTHQASEQEGAADASCVRTVQLEDPEGPEDASVGEAEAQTECDEAWEEKLGEGLERERGLREEVARLQELTGGLVQKNLELGDCLVQLTRRRDALDRDLGEARGAEAVTLQAQGEELGDLLLEAEALLAGNRHLAEGIEEEAAYRVWLETLQGELAREAVEATRELQGARHALSELARDNLVLSRELAGSWQARGELERSLELLCEEECCGDPAEARCAACGQPAQTADLECESPGLQSGPGAGTGPRVDQAEAAPSSGHDACTAGGRSAGPAAMASPLAPPLPKPEALGEAAPPPPGCTQRGALRCHSSPGPSSPMPASAELQRHMRRLLADAEKLIRENEVLGGENDEMRQRLLTLDDHVSTHRAELGAKEVLCSELQRQLHVAVEAQETVQGREKAAVQECEQLRECALALGCEQARRVQELEGECEVLSEDNTQLRATSIQAEHWLMHLETQVMGRIRELTVENAELKHAQQTLLQHISELTAAAAALRRKEESLVGHVEALESTSEAQASRVEELEAATARLAEQEGRLLMTVGELTLENAELKQEEAKMGEEMTRLEEANGDLQQMFIKMAEEETQQIEVAGRGKSRLTYWPEFPWFFSETKGTRSN</sequence>
<accession>A0AAE0CD62</accession>
<protein>
    <submittedName>
        <fullName evidence="3">Uncharacterized protein</fullName>
    </submittedName>
</protein>
<dbReference type="EMBL" id="LGRX02025734">
    <property type="protein sequence ID" value="KAK3251930.1"/>
    <property type="molecule type" value="Genomic_DNA"/>
</dbReference>
<organism evidence="3 4">
    <name type="scientific">Cymbomonas tetramitiformis</name>
    <dbReference type="NCBI Taxonomy" id="36881"/>
    <lineage>
        <taxon>Eukaryota</taxon>
        <taxon>Viridiplantae</taxon>
        <taxon>Chlorophyta</taxon>
        <taxon>Pyramimonadophyceae</taxon>
        <taxon>Pyramimonadales</taxon>
        <taxon>Pyramimonadaceae</taxon>
        <taxon>Cymbomonas</taxon>
    </lineage>
</organism>
<feature type="coiled-coil region" evidence="1">
    <location>
        <begin position="467"/>
        <end position="501"/>
    </location>
</feature>
<dbReference type="Proteomes" id="UP001190700">
    <property type="component" value="Unassembled WGS sequence"/>
</dbReference>
<comment type="caution">
    <text evidence="3">The sequence shown here is derived from an EMBL/GenBank/DDBJ whole genome shotgun (WGS) entry which is preliminary data.</text>
</comment>
<name>A0AAE0CD62_9CHLO</name>
<feature type="compositionally biased region" description="Low complexity" evidence="2">
    <location>
        <begin position="456"/>
        <end position="466"/>
    </location>
</feature>
<evidence type="ECO:0000256" key="1">
    <source>
        <dbReference type="SAM" id="Coils"/>
    </source>
</evidence>
<reference evidence="3 4" key="1">
    <citation type="journal article" date="2015" name="Genome Biol. Evol.">
        <title>Comparative Genomics of a Bacterivorous Green Alga Reveals Evolutionary Causalities and Consequences of Phago-Mixotrophic Mode of Nutrition.</title>
        <authorList>
            <person name="Burns J.A."/>
            <person name="Paasch A."/>
            <person name="Narechania A."/>
            <person name="Kim E."/>
        </authorList>
    </citation>
    <scope>NUCLEOTIDE SEQUENCE [LARGE SCALE GENOMIC DNA]</scope>
    <source>
        <strain evidence="3 4">PLY_AMNH</strain>
    </source>
</reference>
<evidence type="ECO:0000256" key="2">
    <source>
        <dbReference type="SAM" id="MobiDB-lite"/>
    </source>
</evidence>
<proteinExistence type="predicted"/>
<feature type="region of interest" description="Disordered" evidence="2">
    <location>
        <begin position="80"/>
        <end position="131"/>
    </location>
</feature>
<gene>
    <name evidence="3" type="ORF">CYMTET_38758</name>
</gene>
<evidence type="ECO:0000313" key="3">
    <source>
        <dbReference type="EMBL" id="KAK3251930.1"/>
    </source>
</evidence>